<evidence type="ECO:0000256" key="7">
    <source>
        <dbReference type="SAM" id="Coils"/>
    </source>
</evidence>
<dbReference type="InterPro" id="IPR013785">
    <property type="entry name" value="Aldolase_TIM"/>
</dbReference>
<organism evidence="9 10">
    <name type="scientific">Koleobacter methoxysyntrophicus</name>
    <dbReference type="NCBI Taxonomy" id="2751313"/>
    <lineage>
        <taxon>Bacteria</taxon>
        <taxon>Bacillati</taxon>
        <taxon>Bacillota</taxon>
        <taxon>Clostridia</taxon>
        <taxon>Koleobacterales</taxon>
        <taxon>Koleobacteraceae</taxon>
        <taxon>Koleobacter</taxon>
    </lineage>
</organism>
<keyword evidence="7" id="KW-0175">Coiled coil</keyword>
<keyword evidence="3" id="KW-0949">S-adenosyl-L-methionine</keyword>
<keyword evidence="4" id="KW-0479">Metal-binding</keyword>
<evidence type="ECO:0000256" key="3">
    <source>
        <dbReference type="ARBA" id="ARBA00022691"/>
    </source>
</evidence>
<dbReference type="NCBIfam" id="TIGR03955">
    <property type="entry name" value="rSAM_HydG"/>
    <property type="match status" value="1"/>
</dbReference>
<dbReference type="Pfam" id="PF04055">
    <property type="entry name" value="Radical_SAM"/>
    <property type="match status" value="1"/>
</dbReference>
<evidence type="ECO:0000259" key="8">
    <source>
        <dbReference type="PROSITE" id="PS51918"/>
    </source>
</evidence>
<keyword evidence="9" id="KW-0456">Lyase</keyword>
<dbReference type="InterPro" id="IPR010722">
    <property type="entry name" value="BATS_dom"/>
</dbReference>
<keyword evidence="6" id="KW-0411">Iron-sulfur</keyword>
<proteinExistence type="predicted"/>
<evidence type="ECO:0000256" key="6">
    <source>
        <dbReference type="ARBA" id="ARBA00023014"/>
    </source>
</evidence>
<feature type="domain" description="Radical SAM core" evidence="8">
    <location>
        <begin position="76"/>
        <end position="310"/>
    </location>
</feature>
<dbReference type="SFLD" id="SFLDS00029">
    <property type="entry name" value="Radical_SAM"/>
    <property type="match status" value="1"/>
</dbReference>
<evidence type="ECO:0000313" key="9">
    <source>
        <dbReference type="EMBL" id="QSQ09236.1"/>
    </source>
</evidence>
<dbReference type="Pfam" id="PF06968">
    <property type="entry name" value="BATS"/>
    <property type="match status" value="1"/>
</dbReference>
<dbReference type="PANTHER" id="PTHR43583:SF2">
    <property type="entry name" value="THIAZOLE BIOSYNTHESIS PROTEIN"/>
    <property type="match status" value="1"/>
</dbReference>
<keyword evidence="10" id="KW-1185">Reference proteome</keyword>
<dbReference type="GO" id="GO:0036355">
    <property type="term" value="F:2-iminoacetate synthase activity"/>
    <property type="evidence" value="ECO:0007669"/>
    <property type="project" value="UniProtKB-EC"/>
</dbReference>
<evidence type="ECO:0000256" key="4">
    <source>
        <dbReference type="ARBA" id="ARBA00022723"/>
    </source>
</evidence>
<dbReference type="Proteomes" id="UP000662904">
    <property type="component" value="Chromosome"/>
</dbReference>
<dbReference type="PROSITE" id="PS51918">
    <property type="entry name" value="RADICAL_SAM"/>
    <property type="match status" value="1"/>
</dbReference>
<evidence type="ECO:0000313" key="10">
    <source>
        <dbReference type="Proteomes" id="UP000662904"/>
    </source>
</evidence>
<keyword evidence="5" id="KW-0408">Iron</keyword>
<dbReference type="KEGG" id="kme:H0A61_01597"/>
<dbReference type="SFLD" id="SFLDF00319">
    <property type="entry name" value="Fe_hydrogenase_maturase_(HydG"/>
    <property type="match status" value="1"/>
</dbReference>
<name>A0A8A0RPV3_9FIRM</name>
<dbReference type="Gene3D" id="3.20.20.70">
    <property type="entry name" value="Aldolase class I"/>
    <property type="match status" value="1"/>
</dbReference>
<dbReference type="InterPro" id="IPR007197">
    <property type="entry name" value="rSAM"/>
</dbReference>
<feature type="coiled-coil region" evidence="7">
    <location>
        <begin position="101"/>
        <end position="128"/>
    </location>
</feature>
<dbReference type="InterPro" id="IPR034428">
    <property type="entry name" value="ThiH/NoCL/HydG-like"/>
</dbReference>
<dbReference type="SUPFAM" id="SSF102114">
    <property type="entry name" value="Radical SAM enzymes"/>
    <property type="match status" value="1"/>
</dbReference>
<dbReference type="PANTHER" id="PTHR43583">
    <property type="entry name" value="2-IMINOACETATE SYNTHASE"/>
    <property type="match status" value="1"/>
</dbReference>
<dbReference type="EMBL" id="CP059066">
    <property type="protein sequence ID" value="QSQ09236.1"/>
    <property type="molecule type" value="Genomic_DNA"/>
</dbReference>
<evidence type="ECO:0000256" key="1">
    <source>
        <dbReference type="ARBA" id="ARBA00001966"/>
    </source>
</evidence>
<dbReference type="InterPro" id="IPR058240">
    <property type="entry name" value="rSAM_sf"/>
</dbReference>
<dbReference type="SFLD" id="SFLDG01060">
    <property type="entry name" value="BATS_domain_containing"/>
    <property type="match status" value="1"/>
</dbReference>
<dbReference type="GO" id="GO:0046872">
    <property type="term" value="F:metal ion binding"/>
    <property type="evidence" value="ECO:0007669"/>
    <property type="project" value="UniProtKB-KW"/>
</dbReference>
<dbReference type="EC" id="4.1.99.19" evidence="9"/>
<dbReference type="SMART" id="SM00876">
    <property type="entry name" value="BATS"/>
    <property type="match status" value="1"/>
</dbReference>
<dbReference type="SFLD" id="SFLDG01081">
    <property type="entry name" value="cleavage_of_the_Ca-Cb_bond_in"/>
    <property type="match status" value="1"/>
</dbReference>
<dbReference type="GO" id="GO:0051539">
    <property type="term" value="F:4 iron, 4 sulfur cluster binding"/>
    <property type="evidence" value="ECO:0007669"/>
    <property type="project" value="UniProtKB-KW"/>
</dbReference>
<gene>
    <name evidence="9" type="primary">thiH</name>
    <name evidence="9" type="ORF">H0A61_01597</name>
</gene>
<comment type="cofactor">
    <cofactor evidence="1">
        <name>[4Fe-4S] cluster</name>
        <dbReference type="ChEBI" id="CHEBI:49883"/>
    </cofactor>
</comment>
<evidence type="ECO:0000256" key="2">
    <source>
        <dbReference type="ARBA" id="ARBA00022485"/>
    </source>
</evidence>
<dbReference type="CDD" id="cd01335">
    <property type="entry name" value="Radical_SAM"/>
    <property type="match status" value="1"/>
</dbReference>
<protein>
    <submittedName>
        <fullName evidence="9">2-iminoacetate synthase</fullName>
        <ecNumber evidence="9">4.1.99.19</ecNumber>
    </submittedName>
</protein>
<sequence length="473" mass="54251">MLEKTIEKDFIDDGKIWDLLEDSKNPEPAEVKEIFAKSRAKARLEPEETAKLLQIEDPDLLEEMFALAREIKEDVYGNRIVFFAPLYIGNKCTNNCLYCGFRRDNRAIERKTLTMDELQEEVNVLVNKGHKRLILVYGEHPDYDADFIAETIRVVYDTKAGNGEIRRVNINAAPMDVEGFKKLHEVGIGTFQIFQETYHHETYAKLHPKGTLKSNYQWRLYALDRAMEAGIDDVGIGALFGLYDWKFEVMGLLYHTIHLENTFGGVGPHTISFPRLEPALNTPFIGKAKYRVSDDDFKKLVAIIRLSVPYTGMILTAREKPELRKEVIPLGVSQIDAGSRIGIGGYKKSEMDHIPEREQFQLGDVRSLDEVMREVCKLGCIPSFCTACYRAGRTGDHFMSFAKPGFVHNYCMPNAVLTFKEYLIDYASEETRMAGEKAIEEQLKVFEQQNPKKRQMVEDKLHLIEEGHRDVYV</sequence>
<accession>A0A8A0RPV3</accession>
<dbReference type="AlphaFoldDB" id="A0A8A0RPV3"/>
<dbReference type="RefSeq" id="WP_206706596.1">
    <property type="nucleotide sequence ID" value="NZ_CP059066.1"/>
</dbReference>
<dbReference type="InterPro" id="IPR024007">
    <property type="entry name" value="FeFe-hyd_mat_HydG"/>
</dbReference>
<keyword evidence="2" id="KW-0004">4Fe-4S</keyword>
<reference evidence="9" key="1">
    <citation type="submission" date="2020-07" db="EMBL/GenBank/DDBJ databases">
        <title>Koleobacter methoxysyntrophicus gen. nov., sp. nov., a novel anaerobic bacterium isolated from deep subsurface oil field and proposal of Koleobacterales ord. nov. in the phylum Firmicutes.</title>
        <authorList>
            <person name="Sakamoto S."/>
            <person name="Tamaki H."/>
        </authorList>
    </citation>
    <scope>NUCLEOTIDE SEQUENCE</scope>
    <source>
        <strain evidence="9">NRmbB1</strain>
    </source>
</reference>
<evidence type="ECO:0000256" key="5">
    <source>
        <dbReference type="ARBA" id="ARBA00023004"/>
    </source>
</evidence>